<gene>
    <name evidence="1" type="ORF">SAMN05421782_102130</name>
</gene>
<dbReference type="EMBL" id="FNMX01000002">
    <property type="protein sequence ID" value="SDW23028.1"/>
    <property type="molecule type" value="Genomic_DNA"/>
</dbReference>
<sequence length="149" mass="17473">MKTFNGFWGVIMSNMIELLEQSWEKGRLPIMQGIVKKDGLYYEIKYEENRMKTANPIPFSFDFTGDDFSEIDSFFKTTINNYTLYCGEGSWGGDGFIYIEDTKTKQLLWCLFDDRINPIMKCSISKDKLIAENNNSIQYIFDFQNPEKL</sequence>
<name>A0AAX2DLV3_LISIV</name>
<proteinExistence type="predicted"/>
<dbReference type="Proteomes" id="UP000183610">
    <property type="component" value="Unassembled WGS sequence"/>
</dbReference>
<evidence type="ECO:0000313" key="2">
    <source>
        <dbReference type="Proteomes" id="UP000183610"/>
    </source>
</evidence>
<dbReference type="AlphaFoldDB" id="A0AAX2DLV3"/>
<organism evidence="1 2">
    <name type="scientific">Listeria ivanovii</name>
    <dbReference type="NCBI Taxonomy" id="1638"/>
    <lineage>
        <taxon>Bacteria</taxon>
        <taxon>Bacillati</taxon>
        <taxon>Bacillota</taxon>
        <taxon>Bacilli</taxon>
        <taxon>Bacillales</taxon>
        <taxon>Listeriaceae</taxon>
        <taxon>Listeria</taxon>
    </lineage>
</organism>
<evidence type="ECO:0000313" key="1">
    <source>
        <dbReference type="EMBL" id="SDW23028.1"/>
    </source>
</evidence>
<reference evidence="1 2" key="1">
    <citation type="submission" date="2016-10" db="EMBL/GenBank/DDBJ databases">
        <authorList>
            <person name="Varghese N."/>
            <person name="Submissions S."/>
        </authorList>
    </citation>
    <scope>NUCLEOTIDE SEQUENCE [LARGE SCALE GENOMIC DNA]</scope>
    <source>
        <strain evidence="1 2">ATCC 49954</strain>
    </source>
</reference>
<accession>A0AAX2DLV3</accession>
<protein>
    <submittedName>
        <fullName evidence="1">Uncharacterized protein</fullName>
    </submittedName>
</protein>
<comment type="caution">
    <text evidence="1">The sequence shown here is derived from an EMBL/GenBank/DDBJ whole genome shotgun (WGS) entry which is preliminary data.</text>
</comment>